<name>A0A0E9PAI3_ANGAN</name>
<protein>
    <submittedName>
        <fullName evidence="1">Uncharacterized protein</fullName>
    </submittedName>
</protein>
<evidence type="ECO:0000313" key="1">
    <source>
        <dbReference type="EMBL" id="JAH01686.1"/>
    </source>
</evidence>
<organism evidence="1">
    <name type="scientific">Anguilla anguilla</name>
    <name type="common">European freshwater eel</name>
    <name type="synonym">Muraena anguilla</name>
    <dbReference type="NCBI Taxonomy" id="7936"/>
    <lineage>
        <taxon>Eukaryota</taxon>
        <taxon>Metazoa</taxon>
        <taxon>Chordata</taxon>
        <taxon>Craniata</taxon>
        <taxon>Vertebrata</taxon>
        <taxon>Euteleostomi</taxon>
        <taxon>Actinopterygii</taxon>
        <taxon>Neopterygii</taxon>
        <taxon>Teleostei</taxon>
        <taxon>Anguilliformes</taxon>
        <taxon>Anguillidae</taxon>
        <taxon>Anguilla</taxon>
    </lineage>
</organism>
<reference evidence="1" key="1">
    <citation type="submission" date="2014-11" db="EMBL/GenBank/DDBJ databases">
        <authorList>
            <person name="Amaro Gonzalez C."/>
        </authorList>
    </citation>
    <scope>NUCLEOTIDE SEQUENCE</scope>
</reference>
<sequence>MINSSPICTAKIKFQYNIDCDLVH</sequence>
<dbReference type="AlphaFoldDB" id="A0A0E9PAI3"/>
<proteinExistence type="predicted"/>
<dbReference type="EMBL" id="GBXM01106891">
    <property type="protein sequence ID" value="JAH01686.1"/>
    <property type="molecule type" value="Transcribed_RNA"/>
</dbReference>
<reference evidence="1" key="2">
    <citation type="journal article" date="2015" name="Fish Shellfish Immunol.">
        <title>Early steps in the European eel (Anguilla anguilla)-Vibrio vulnificus interaction in the gills: Role of the RtxA13 toxin.</title>
        <authorList>
            <person name="Callol A."/>
            <person name="Pajuelo D."/>
            <person name="Ebbesson L."/>
            <person name="Teles M."/>
            <person name="MacKenzie S."/>
            <person name="Amaro C."/>
        </authorList>
    </citation>
    <scope>NUCLEOTIDE SEQUENCE</scope>
</reference>
<accession>A0A0E9PAI3</accession>